<protein>
    <submittedName>
        <fullName evidence="1">Uncharacterized protein</fullName>
    </submittedName>
</protein>
<dbReference type="AlphaFoldDB" id="A0AB39PND6"/>
<gene>
    <name evidence="1" type="ORF">AB5J56_44235</name>
</gene>
<reference evidence="1" key="1">
    <citation type="submission" date="2024-07" db="EMBL/GenBank/DDBJ databases">
        <authorList>
            <person name="Yu S.T."/>
        </authorList>
    </citation>
    <scope>NUCLEOTIDE SEQUENCE</scope>
    <source>
        <strain evidence="1">R21</strain>
    </source>
</reference>
<name>A0AB39PND6_9ACTN</name>
<dbReference type="EMBL" id="CP163435">
    <property type="protein sequence ID" value="XDQ31293.1"/>
    <property type="molecule type" value="Genomic_DNA"/>
</dbReference>
<organism evidence="1">
    <name type="scientific">Streptomyces sp. R21</name>
    <dbReference type="NCBI Taxonomy" id="3238627"/>
    <lineage>
        <taxon>Bacteria</taxon>
        <taxon>Bacillati</taxon>
        <taxon>Actinomycetota</taxon>
        <taxon>Actinomycetes</taxon>
        <taxon>Kitasatosporales</taxon>
        <taxon>Streptomycetaceae</taxon>
        <taxon>Streptomyces</taxon>
    </lineage>
</organism>
<sequence>MTTETLEAARNAHVATTLNAMLTQETPVTMATPVDILSGSDNEAVNFTSAWETED</sequence>
<proteinExistence type="predicted"/>
<evidence type="ECO:0000313" key="1">
    <source>
        <dbReference type="EMBL" id="XDQ31293.1"/>
    </source>
</evidence>
<dbReference type="RefSeq" id="WP_369242061.1">
    <property type="nucleotide sequence ID" value="NZ_CP163435.1"/>
</dbReference>
<accession>A0AB39PND6</accession>